<keyword evidence="3" id="KW-1185">Reference proteome</keyword>
<dbReference type="OrthoDB" id="882993at2"/>
<evidence type="ECO:0000313" key="2">
    <source>
        <dbReference type="EMBL" id="SHG50595.1"/>
    </source>
</evidence>
<reference evidence="3" key="1">
    <citation type="submission" date="2016-11" db="EMBL/GenBank/DDBJ databases">
        <authorList>
            <person name="Varghese N."/>
            <person name="Submissions S."/>
        </authorList>
    </citation>
    <scope>NUCLEOTIDE SEQUENCE [LARGE SCALE GENOMIC DNA]</scope>
    <source>
        <strain evidence="3">DSM 22638</strain>
    </source>
</reference>
<evidence type="ECO:0000313" key="3">
    <source>
        <dbReference type="Proteomes" id="UP000184532"/>
    </source>
</evidence>
<feature type="chain" id="PRO_5013200447" description="Lipocalin-like domain-containing protein" evidence="1">
    <location>
        <begin position="21"/>
        <end position="143"/>
    </location>
</feature>
<evidence type="ECO:0000256" key="1">
    <source>
        <dbReference type="SAM" id="SignalP"/>
    </source>
</evidence>
<gene>
    <name evidence="2" type="ORF">SAMN04488116_1509</name>
</gene>
<dbReference type="PROSITE" id="PS51257">
    <property type="entry name" value="PROKAR_LIPOPROTEIN"/>
    <property type="match status" value="1"/>
</dbReference>
<evidence type="ECO:0008006" key="4">
    <source>
        <dbReference type="Google" id="ProtNLM"/>
    </source>
</evidence>
<accession>A0A1M5KCX6</accession>
<proteinExistence type="predicted"/>
<dbReference type="RefSeq" id="WP_073177943.1">
    <property type="nucleotide sequence ID" value="NZ_FQWL01000002.1"/>
</dbReference>
<protein>
    <recommendedName>
        <fullName evidence="4">Lipocalin-like domain-containing protein</fullName>
    </recommendedName>
</protein>
<dbReference type="AlphaFoldDB" id="A0A1M5KCX6"/>
<name>A0A1M5KCX6_9FLAO</name>
<keyword evidence="1" id="KW-0732">Signal</keyword>
<feature type="signal peptide" evidence="1">
    <location>
        <begin position="1"/>
        <end position="20"/>
    </location>
</feature>
<sequence>MRTIVIILSFFVLFSCNSNSDVEEYIPLEGGIERWELVRMTGSLINSETTGDEMSWQEYYLINPDGSFFKSRQRDGVITQATGTHILIQEGQQVYFELTYLTGEELIASCLGNGKEILSLRNQVLFGSWNACDGPGLEYRLVD</sequence>
<dbReference type="Proteomes" id="UP000184532">
    <property type="component" value="Unassembled WGS sequence"/>
</dbReference>
<organism evidence="2 3">
    <name type="scientific">Flagellimonas flava</name>
    <dbReference type="NCBI Taxonomy" id="570519"/>
    <lineage>
        <taxon>Bacteria</taxon>
        <taxon>Pseudomonadati</taxon>
        <taxon>Bacteroidota</taxon>
        <taxon>Flavobacteriia</taxon>
        <taxon>Flavobacteriales</taxon>
        <taxon>Flavobacteriaceae</taxon>
        <taxon>Flagellimonas</taxon>
    </lineage>
</organism>
<dbReference type="EMBL" id="FQWL01000002">
    <property type="protein sequence ID" value="SHG50595.1"/>
    <property type="molecule type" value="Genomic_DNA"/>
</dbReference>
<dbReference type="STRING" id="570519.SAMN04488116_1509"/>